<dbReference type="STRING" id="5865.A7ASJ7"/>
<reference evidence="12" key="3">
    <citation type="journal article" date="2021" name="Int. J. Parasitol.">
        <title>Comparative analysis of gene expression between Babesia bovis blood stages and kinetes allowed by improved genome annotation.</title>
        <authorList>
            <person name="Ueti M.W."/>
            <person name="Johnson W.C."/>
            <person name="Kappmeyer L.S."/>
            <person name="Herndon D.R."/>
            <person name="Mousel M.R."/>
            <person name="Reif K.E."/>
            <person name="Taus N.S."/>
            <person name="Ifeonu O.O."/>
            <person name="Silva J.C."/>
            <person name="Suarez C.E."/>
            <person name="Brayton K.A."/>
        </authorList>
    </citation>
    <scope>NUCLEOTIDE SEQUENCE [LARGE SCALE GENOMIC DNA]</scope>
</reference>
<evidence type="ECO:0000256" key="1">
    <source>
        <dbReference type="ARBA" id="ARBA00003975"/>
    </source>
</evidence>
<dbReference type="InterPro" id="IPR017336">
    <property type="entry name" value="Snurportin-1"/>
</dbReference>
<protein>
    <recommendedName>
        <fullName evidence="5">Snurportin-1</fullName>
    </recommendedName>
</protein>
<dbReference type="KEGG" id="bbo:BBOV_IV011640"/>
<dbReference type="eggNOG" id="KOG3132">
    <property type="taxonomic scope" value="Eukaryota"/>
</dbReference>
<evidence type="ECO:0000313" key="12">
    <source>
        <dbReference type="Proteomes" id="UP000002173"/>
    </source>
</evidence>
<dbReference type="SUPFAM" id="SSF56091">
    <property type="entry name" value="DNA ligase/mRNA capping enzyme, catalytic domain"/>
    <property type="match status" value="1"/>
</dbReference>
<dbReference type="GO" id="GO:0005737">
    <property type="term" value="C:cytoplasm"/>
    <property type="evidence" value="ECO:0007669"/>
    <property type="project" value="UniProtKB-SubCell"/>
</dbReference>
<evidence type="ECO:0000256" key="5">
    <source>
        <dbReference type="ARBA" id="ARBA00016034"/>
    </source>
</evidence>
<keyword evidence="7" id="KW-0963">Cytoplasm</keyword>
<dbReference type="GO" id="GO:0003723">
    <property type="term" value="F:RNA binding"/>
    <property type="evidence" value="ECO:0007669"/>
    <property type="project" value="UniProtKB-KW"/>
</dbReference>
<dbReference type="PANTHER" id="PTHR13403:SF6">
    <property type="entry name" value="SNURPORTIN-1"/>
    <property type="match status" value="1"/>
</dbReference>
<dbReference type="GO" id="GO:0005634">
    <property type="term" value="C:nucleus"/>
    <property type="evidence" value="ECO:0007669"/>
    <property type="project" value="UniProtKB-SubCell"/>
</dbReference>
<organism evidence="11 12">
    <name type="scientific">Babesia bovis</name>
    <dbReference type="NCBI Taxonomy" id="5865"/>
    <lineage>
        <taxon>Eukaryota</taxon>
        <taxon>Sar</taxon>
        <taxon>Alveolata</taxon>
        <taxon>Apicomplexa</taxon>
        <taxon>Aconoidasida</taxon>
        <taxon>Piroplasmida</taxon>
        <taxon>Babesiidae</taxon>
        <taxon>Babesia</taxon>
    </lineage>
</organism>
<reference evidence="11 12" key="1">
    <citation type="journal article" date="2007" name="PLoS Pathog.">
        <title>Genome sequence of Babesia bovis and comparative analysis of apicomplexan hemoprotozoa.</title>
        <authorList>
            <person name="Brayton K.A."/>
            <person name="Lau A.O.T."/>
            <person name="Herndon D.R."/>
            <person name="Hannick L."/>
            <person name="Kappmeyer L.S."/>
            <person name="Berens S.J."/>
            <person name="Bidwell S.L."/>
            <person name="Brown W.C."/>
            <person name="Crabtree J."/>
            <person name="Fadrosh D."/>
            <person name="Feldblum T."/>
            <person name="Forberger H.A."/>
            <person name="Haas B.J."/>
            <person name="Howell J.M."/>
            <person name="Khouri H."/>
            <person name="Koo H."/>
            <person name="Mann D.J."/>
            <person name="Norimine J."/>
            <person name="Paulsen I.T."/>
            <person name="Radune D."/>
            <person name="Ren Q."/>
            <person name="Smith R.K. Jr."/>
            <person name="Suarez C.E."/>
            <person name="White O."/>
            <person name="Wortman J.R."/>
            <person name="Knowles D.P. Jr."/>
            <person name="McElwain T.F."/>
            <person name="Nene V.M."/>
        </authorList>
    </citation>
    <scope>NUCLEOTIDE SEQUENCE [LARGE SCALE GENOMIC DNA]</scope>
    <source>
        <strain evidence="11">T2Bo</strain>
    </source>
</reference>
<dbReference type="EMBL" id="AAXT01000002">
    <property type="protein sequence ID" value="EDO07516.1"/>
    <property type="molecule type" value="Genomic_DNA"/>
</dbReference>
<proteinExistence type="inferred from homology"/>
<accession>A7ASJ7</accession>
<dbReference type="Proteomes" id="UP000002173">
    <property type="component" value="Unassembled WGS sequence"/>
</dbReference>
<evidence type="ECO:0000259" key="10">
    <source>
        <dbReference type="Pfam" id="PF21974"/>
    </source>
</evidence>
<dbReference type="InterPro" id="IPR047857">
    <property type="entry name" value="Snurportin1_C"/>
</dbReference>
<sequence length="269" mass="31068">MEDCENPGSSVTRLGERLQSKRIINLGAVTRERRLVSLRTLRQNVVESKRTAFLDRLMRAFTDTSDDSVIDDIPIETDNNSITTIKSLESIESPLQDSYDDLFFEILSERNKQNYRNVMGILTVHEFLLATEMVIREEAIALKNSLMFVRPEGSRVLIIVVNNRARVYRKNGFKCTTFKVAFTKGPTVLDCIVNDIGYEKNKHGYNMKYYVLDVLVYNGYSMAHSDTECRTFFIKSRLEEAGSQYCNPSFVMLTYNECTPENMRDAYYQ</sequence>
<evidence type="ECO:0000256" key="8">
    <source>
        <dbReference type="ARBA" id="ARBA00022884"/>
    </source>
</evidence>
<keyword evidence="9" id="KW-0539">Nucleus</keyword>
<gene>
    <name evidence="11" type="ORF">BBOV_IV011640</name>
</gene>
<feature type="domain" description="Snurportin-1 m3G cap-binding" evidence="10">
    <location>
        <begin position="144"/>
        <end position="267"/>
    </location>
</feature>
<evidence type="ECO:0000256" key="9">
    <source>
        <dbReference type="ARBA" id="ARBA00023242"/>
    </source>
</evidence>
<reference evidence="12" key="2">
    <citation type="journal article" date="2020" name="Data Brief">
        <title>Transcriptome dataset of Babesia bovis life stages within vertebrate and invertebrate hosts.</title>
        <authorList>
            <person name="Ueti M.W."/>
            <person name="Johnson W.C."/>
            <person name="Kappmeyer L.S."/>
            <person name="Herndon D.R."/>
            <person name="Mousel M.R."/>
            <person name="Reif K.E."/>
            <person name="Taus N.S."/>
            <person name="Ifeonu O.O."/>
            <person name="Silva J.C."/>
            <person name="Suarez C.E."/>
            <person name="Brayton K.A."/>
        </authorList>
    </citation>
    <scope>NUCLEOTIDE SEQUENCE [LARGE SCALE GENOMIC DNA]</scope>
</reference>
<comment type="function">
    <text evidence="1">Functions as an U snRNP-specific nuclear import adapter. Involved in the trimethylguanosine (m3G)-cap-dependent nuclear import of U snRNPs. Binds specifically to the terminal m3G-cap U snRNAs.</text>
</comment>
<evidence type="ECO:0000256" key="4">
    <source>
        <dbReference type="ARBA" id="ARBA00007540"/>
    </source>
</evidence>
<keyword evidence="8" id="KW-0694">RNA-binding</keyword>
<dbReference type="Gene3D" id="3.30.470.30">
    <property type="entry name" value="DNA ligase/mRNA capping enzyme"/>
    <property type="match status" value="1"/>
</dbReference>
<name>A7ASJ7_BABBO</name>
<evidence type="ECO:0000256" key="6">
    <source>
        <dbReference type="ARBA" id="ARBA00022448"/>
    </source>
</evidence>
<evidence type="ECO:0000313" key="11">
    <source>
        <dbReference type="EMBL" id="EDO07516.1"/>
    </source>
</evidence>
<keyword evidence="6" id="KW-0813">Transport</keyword>
<dbReference type="InParanoid" id="A7ASJ7"/>
<evidence type="ECO:0000256" key="7">
    <source>
        <dbReference type="ARBA" id="ARBA00022490"/>
    </source>
</evidence>
<dbReference type="PANTHER" id="PTHR13403">
    <property type="entry name" value="SNURPORTIN1 RNUT1 PROTEIN RNA, U TRANSPORTER 1"/>
    <property type="match status" value="1"/>
</dbReference>
<comment type="subcellular location">
    <subcellularLocation>
        <location evidence="3">Cytoplasm</location>
    </subcellularLocation>
    <subcellularLocation>
        <location evidence="2">Nucleus</location>
    </subcellularLocation>
</comment>
<evidence type="ECO:0000256" key="2">
    <source>
        <dbReference type="ARBA" id="ARBA00004123"/>
    </source>
</evidence>
<evidence type="ECO:0000256" key="3">
    <source>
        <dbReference type="ARBA" id="ARBA00004496"/>
    </source>
</evidence>
<comment type="caution">
    <text evidence="11">The sequence shown here is derived from an EMBL/GenBank/DDBJ whole genome shotgun (WGS) entry which is preliminary data.</text>
</comment>
<keyword evidence="12" id="KW-1185">Reference proteome</keyword>
<dbReference type="VEuPathDB" id="PiroplasmaDB:BBOV_IV011640"/>
<dbReference type="GO" id="GO:0061015">
    <property type="term" value="P:snRNA import into nucleus"/>
    <property type="evidence" value="ECO:0007669"/>
    <property type="project" value="InterPro"/>
</dbReference>
<dbReference type="Pfam" id="PF21974">
    <property type="entry name" value="SPN1_m3Gcap_bd"/>
    <property type="match status" value="1"/>
</dbReference>
<dbReference type="AlphaFoldDB" id="A7ASJ7"/>
<dbReference type="GeneID" id="5479318"/>
<comment type="similarity">
    <text evidence="4">Belongs to the snurportin family.</text>
</comment>